<gene>
    <name evidence="2" type="ORF">B723_30270</name>
</gene>
<keyword evidence="1" id="KW-0843">Virulence</keyword>
<dbReference type="Proteomes" id="UP000017175">
    <property type="component" value="Chromosome"/>
</dbReference>
<dbReference type="eggNOG" id="COG1470">
    <property type="taxonomic scope" value="Bacteria"/>
</dbReference>
<name>A0A0K1QY76_PSEFL</name>
<sequence>MTKETSGNSLISQLFDSTVGQERMQSLTQDQQLTADNCSVLQLVRMGHQGLMDTFGLSSHEARLVQNKSNSVLVHVARQFRNHRLTRHTPRNALHYTGISALVDGPNHEKLFNPAWGETTLPGNLDANDAPVAYFVELFTKALELEVRADAGCAKKITMAVRRPDLGTRVIDPTMAYQMTPTVVLVNKVLSHIIENQPEDPLLADEVVEDRLLQARYPMTTLPFEWYRVQWNHVLQQKGLSLGDVVRIADPKYPYWKEAGAHGGRSSIAMRQASGLGPAMQALLSENKYVMTEEPEEVKLQRVDRRTGRIDPDPQATNDDFFKDNFGANYDDLLDVVTFCTQTSINSDQLASLLSIERYAPHISPNVSSPPMADAKTFGSVFINAEGNADAISVSQPSGAVTDRKLINATKRHFDLINRMLRLARHIDLPYDECDLLLVAAGRAQARKSANEPVAKELATQSYKITDSTLRAIGLFQDFRREFRCTAEDFAALIDEMSVCARGEEQSQFDRVFNGQSLFDTPLRLDGGKFAIHPQTDSDRRTVDQICSGLGINLETWRYLARVVAECYGMRNELERSVRVVSSFYRLVRLSSFCGVTSIELAALLETMSPMGSDWLRELLGHPHIGSYRTIGRADVLDVLHAVQSCVKWCRENNLEVIWLVQHVSPVEVPTAASEAELALLQELRKRLEPTRLTEEALLGAGIPPVRAELGTNWLALLNEIVEEKGLIVKGHAVDDASYESWAKDEINGAVEMAEVDETQAERVRATVLAVVLQTRAAQSAVVQESLAVYLNVEQDQALAVLRWVESDGVFLLLNETMRVLGDATQAEQTIAVGDDILKMLAHLVRRTAVVKKLALSSAMLATLTTQEHWRWFGLRQIEELTLDTFYLLTIYGRAVIHTEEPAEKLLAYLKLVNELPPQLTPEDIRLIRDGAASSLAQAVKWGIKEVLECANYLAPDLPLIRELSQIDFVIRARGCAATTGLDAKAILELGMLSPESDVQSCRQAAEHAVQCLSESAIQSKAQEFGEVGQSVTGTTTVSTNRLIANAPGEYARIEVMLRDFQGEPLANITVTWECERSGLQEVTSVTDHAGRASVRFKAGNWMGLAKVVARYGLGQRVYAEPILIDCDESTIDFVKEDTSTGPFEPKLAGNLEYLELQVRLDDRFYNFAADRPIQWACTGGTLDPVVSYTDKDGFARTRLRSREAVADLTVTARYEDKDPVRFEKISFVDRPRITVLKVLSPAVAGLSLELSCLVIGLDGRPYQGARVTFYRGETLLGSDDSDENGEATFTVSSVTAGPLTVKASVTHGSKSLELEVASGAVMHGQSADYLLPVAGSDRASQLWIEVRELADNDASPIARYPIEWVVEFLDPPEEGEQPELPEEALVPTDSDGRSMFPFLAAKAGRYKVTARMQGRTDKRVFDLEVVEPLQWRIKLIDLTDAAPVELTIEPGDLLNLTRNRKYRLDLTPETTHDLNGARAALGWSAPFSAKAMGMTFAPLTGEYTIVSGETMSWSIDCADLRDGSFELTWLCNRIDQTLVLKGHLWSGAAVVQHPLPGSEVEQRMVVGGTGAKGSIVEVFIGKDLPYRARTQVDDQGRWCVQLPQPQAAGPCTLSVKQLSAAGAEYWAPDVMVTVKENYFKPPHIQSPLNGAKVAANPVFSGFGRPGATVTLVKGGEPTIIYGTAAVMPSGGWELQSKDMEQPGSYSLNAKLSVAGIGDSGWMTVQYGVEVVASAPNKKDP</sequence>
<evidence type="ECO:0000256" key="1">
    <source>
        <dbReference type="ARBA" id="ARBA00023026"/>
    </source>
</evidence>
<dbReference type="RefSeq" id="WP_017340504.1">
    <property type="nucleotide sequence ID" value="NZ_CP010945.1"/>
</dbReference>
<dbReference type="Gene3D" id="2.60.40.10">
    <property type="entry name" value="Immunoglobulins"/>
    <property type="match status" value="2"/>
</dbReference>
<dbReference type="OrthoDB" id="9129814at2"/>
<proteinExistence type="predicted"/>
<protein>
    <submittedName>
        <fullName evidence="2">Virulence plasmid 28 protein</fullName>
    </submittedName>
</protein>
<dbReference type="EMBL" id="CP010945">
    <property type="protein sequence ID" value="AKV10455.1"/>
    <property type="molecule type" value="Genomic_DNA"/>
</dbReference>
<accession>A0A0K1QY76</accession>
<dbReference type="InterPro" id="IPR013783">
    <property type="entry name" value="Ig-like_fold"/>
</dbReference>
<dbReference type="Pfam" id="PF03538">
    <property type="entry name" value="VRP1"/>
    <property type="match status" value="1"/>
</dbReference>
<dbReference type="SUPFAM" id="SSF49373">
    <property type="entry name" value="Invasin/intimin cell-adhesion fragments"/>
    <property type="match status" value="3"/>
</dbReference>
<evidence type="ECO:0000313" key="3">
    <source>
        <dbReference type="Proteomes" id="UP000017175"/>
    </source>
</evidence>
<dbReference type="InterPro" id="IPR018003">
    <property type="entry name" value="Insecticidal_toxin/plasmid_vir"/>
</dbReference>
<organism evidence="2 3">
    <name type="scientific">Pseudomonas fluorescens NCIMB 11764</name>
    <dbReference type="NCBI Taxonomy" id="1221522"/>
    <lineage>
        <taxon>Bacteria</taxon>
        <taxon>Pseudomonadati</taxon>
        <taxon>Pseudomonadota</taxon>
        <taxon>Gammaproteobacteria</taxon>
        <taxon>Pseudomonadales</taxon>
        <taxon>Pseudomonadaceae</taxon>
        <taxon>Pseudomonas</taxon>
    </lineage>
</organism>
<reference evidence="2 3" key="1">
    <citation type="journal article" date="2012" name="J. Bacteriol.">
        <title>Draft genome sequence of the cyanide-utilizing bacterium Pseudomonas fluorescens strain NCIMB 11764.</title>
        <authorList>
            <person name="Vilo C.A."/>
            <person name="Benedik M.J."/>
            <person name="Kunz D.A."/>
            <person name="Dong Q."/>
        </authorList>
    </citation>
    <scope>NUCLEOTIDE SEQUENCE [LARGE SCALE GENOMIC DNA]</scope>
    <source>
        <strain evidence="2 3">NCIMB 11764</strain>
    </source>
</reference>
<dbReference type="InterPro" id="IPR008964">
    <property type="entry name" value="Invasin/intimin_cell_adhesion"/>
</dbReference>
<evidence type="ECO:0000313" key="2">
    <source>
        <dbReference type="EMBL" id="AKV10455.1"/>
    </source>
</evidence>